<keyword evidence="2" id="KW-1185">Reference proteome</keyword>
<reference evidence="1 2" key="1">
    <citation type="submission" date="2019-09" db="EMBL/GenBank/DDBJ databases">
        <title>Draft genome sequences of 48 bacterial type strains from the CCUG.</title>
        <authorList>
            <person name="Tunovic T."/>
            <person name="Pineiro-Iglesias B."/>
            <person name="Unosson C."/>
            <person name="Inganas E."/>
            <person name="Ohlen M."/>
            <person name="Cardew S."/>
            <person name="Jensie-Markopoulos S."/>
            <person name="Salva-Serra F."/>
            <person name="Jaen-Luchoro D."/>
            <person name="Karlsson R."/>
            <person name="Svensson-Stadler L."/>
            <person name="Chun J."/>
            <person name="Moore E."/>
        </authorList>
    </citation>
    <scope>NUCLEOTIDE SEQUENCE [LARGE SCALE GENOMIC DNA]</scope>
    <source>
        <strain evidence="1 2">CCUG 54555</strain>
    </source>
</reference>
<dbReference type="Pfam" id="PF16695">
    <property type="entry name" value="Tai4"/>
    <property type="match status" value="1"/>
</dbReference>
<dbReference type="InterPro" id="IPR038314">
    <property type="entry name" value="T6SS_sf"/>
</dbReference>
<organism evidence="1 2">
    <name type="scientific">Burkholderia latens</name>
    <dbReference type="NCBI Taxonomy" id="488446"/>
    <lineage>
        <taxon>Bacteria</taxon>
        <taxon>Pseudomonadati</taxon>
        <taxon>Pseudomonadota</taxon>
        <taxon>Betaproteobacteria</taxon>
        <taxon>Burkholderiales</taxon>
        <taxon>Burkholderiaceae</taxon>
        <taxon>Burkholderia</taxon>
        <taxon>Burkholderia cepacia complex</taxon>
    </lineage>
</organism>
<name>A0A6H9SDJ6_9BURK</name>
<dbReference type="EMBL" id="VZOJ01000188">
    <property type="protein sequence ID" value="KAB0631056.1"/>
    <property type="molecule type" value="Genomic_DNA"/>
</dbReference>
<accession>A0A6H9SDJ6</accession>
<dbReference type="Gene3D" id="1.20.120.1620">
    <property type="match status" value="1"/>
</dbReference>
<evidence type="ECO:0000313" key="1">
    <source>
        <dbReference type="EMBL" id="KAB0631056.1"/>
    </source>
</evidence>
<dbReference type="AlphaFoldDB" id="A0A6H9SDJ6"/>
<dbReference type="OrthoDB" id="6563623at2"/>
<protein>
    <recommendedName>
        <fullName evidence="3">Type VI secretion protein</fullName>
    </recommendedName>
</protein>
<dbReference type="Proteomes" id="UP000430232">
    <property type="component" value="Unassembled WGS sequence"/>
</dbReference>
<dbReference type="InterPro" id="IPR032032">
    <property type="entry name" value="Tai4"/>
</dbReference>
<gene>
    <name evidence="1" type="ORF">F7R21_32735</name>
</gene>
<evidence type="ECO:0000313" key="2">
    <source>
        <dbReference type="Proteomes" id="UP000430232"/>
    </source>
</evidence>
<sequence>MPGHVLRDGRSGEGSVYSRGRFAVGVAMKRMAMLLCSAWLAVGAAMAKDGRDTAAQRVLPKDWAFSRCLARGYPAGPARDDAAATASAYLEAGRQPVDAYEALERAADAYLRRDYDGSVHVDFTTMKCIEFYRSAALDRLATRLAASRPR</sequence>
<proteinExistence type="predicted"/>
<evidence type="ECO:0008006" key="3">
    <source>
        <dbReference type="Google" id="ProtNLM"/>
    </source>
</evidence>
<comment type="caution">
    <text evidence="1">The sequence shown here is derived from an EMBL/GenBank/DDBJ whole genome shotgun (WGS) entry which is preliminary data.</text>
</comment>